<dbReference type="SUPFAM" id="SSF53474">
    <property type="entry name" value="alpha/beta-Hydrolases"/>
    <property type="match status" value="1"/>
</dbReference>
<dbReference type="PROSITE" id="PS00122">
    <property type="entry name" value="CARBOXYLESTERASE_B_1"/>
    <property type="match status" value="1"/>
</dbReference>
<dbReference type="GO" id="GO:0052689">
    <property type="term" value="F:carboxylic ester hydrolase activity"/>
    <property type="evidence" value="ECO:0007669"/>
    <property type="project" value="TreeGrafter"/>
</dbReference>
<comment type="caution">
    <text evidence="5">The sequence shown here is derived from an EMBL/GenBank/DDBJ whole genome shotgun (WGS) entry which is preliminary data.</text>
</comment>
<dbReference type="STRING" id="1230097.A0A423X4J2"/>
<organism evidence="5 6">
    <name type="scientific">Cytospora leucostoma</name>
    <dbReference type="NCBI Taxonomy" id="1230097"/>
    <lineage>
        <taxon>Eukaryota</taxon>
        <taxon>Fungi</taxon>
        <taxon>Dikarya</taxon>
        <taxon>Ascomycota</taxon>
        <taxon>Pezizomycotina</taxon>
        <taxon>Sordariomycetes</taxon>
        <taxon>Sordariomycetidae</taxon>
        <taxon>Diaporthales</taxon>
        <taxon>Cytosporaceae</taxon>
        <taxon>Cytospora</taxon>
    </lineage>
</organism>
<proteinExistence type="inferred from homology"/>
<evidence type="ECO:0000256" key="1">
    <source>
        <dbReference type="ARBA" id="ARBA00005964"/>
    </source>
</evidence>
<dbReference type="InParanoid" id="A0A423X4J2"/>
<reference evidence="5 6" key="1">
    <citation type="submission" date="2015-09" db="EMBL/GenBank/DDBJ databases">
        <title>Host preference determinants of Valsa canker pathogens revealed by comparative genomics.</title>
        <authorList>
            <person name="Yin Z."/>
            <person name="Huang L."/>
        </authorList>
    </citation>
    <scope>NUCLEOTIDE SEQUENCE [LARGE SCALE GENOMIC DNA]</scope>
    <source>
        <strain evidence="5 6">SXYLt</strain>
    </source>
</reference>
<dbReference type="InterPro" id="IPR050654">
    <property type="entry name" value="AChE-related_enzymes"/>
</dbReference>
<dbReference type="OrthoDB" id="408631at2759"/>
<evidence type="ECO:0000256" key="3">
    <source>
        <dbReference type="RuleBase" id="RU361235"/>
    </source>
</evidence>
<feature type="domain" description="Carboxylesterase type B" evidence="4">
    <location>
        <begin position="20"/>
        <end position="525"/>
    </location>
</feature>
<dbReference type="EC" id="3.1.1.-" evidence="3"/>
<evidence type="ECO:0000259" key="4">
    <source>
        <dbReference type="Pfam" id="PF00135"/>
    </source>
</evidence>
<name>A0A423X4J2_9PEZI</name>
<dbReference type="EMBL" id="LKEB01000028">
    <property type="protein sequence ID" value="ROW10651.1"/>
    <property type="molecule type" value="Genomic_DNA"/>
</dbReference>
<dbReference type="Gene3D" id="3.40.50.1820">
    <property type="entry name" value="alpha/beta hydrolase"/>
    <property type="match status" value="1"/>
</dbReference>
<dbReference type="InterPro" id="IPR002018">
    <property type="entry name" value="CarbesteraseB"/>
</dbReference>
<sequence length="578" mass="63379">MKGIISLAYSLALLHSSVVTASTPTVLDRTTNVTYKGLHRNGVDVFLNIPYGQDTGGEHRFKPPRPYVPARGSTIVAQSCGPACPQQLGNGLGAPISLSSINNVSEDCLSLNVARPSGAKPGDKLPVLLWIHGGAFWVGQNCEITTAPEGMILESLDNDLPIIHVRINYRLGFFGFTRSDYLKSEGSENAALRDQRLAIEWVRDNIEHFGGDPERITISGQSSGGLAVGMQILAYGGTKPVPFQQAICQSQTIEPGLTGNFTTDALQLVVDYVGCNDTDLQSKETVECMRSLDMDTLLNATLNTYNDGYDHNIGDIWLPVVDGDFIPEAPSKLISEGRFANVTAMIGWDDNDLTIFTDPAVRTADDSYNFVQTYIPGFTTENVEDLLALYPVTDFAANETANLTAEFYRSARIFRDILMTCQPIWYGEHLAARGNDVYLYNWNQTLLDPIMTWMGYPGLGPMHTSEFAYIFGNISHYNTDDFPFNPDPSDWALQSRGSKSWSTFVATGAPSLEKHDTFQGFTPAFEQKNETRIYVVGGPHEGLSPIDGPNAEPALAAEKLRSRCGFLNSPEIIAALRN</sequence>
<dbReference type="Pfam" id="PF00135">
    <property type="entry name" value="COesterase"/>
    <property type="match status" value="1"/>
</dbReference>
<protein>
    <recommendedName>
        <fullName evidence="3">Carboxylic ester hydrolase</fullName>
        <ecNumber evidence="3">3.1.1.-</ecNumber>
    </recommendedName>
</protein>
<dbReference type="PANTHER" id="PTHR43918:SF4">
    <property type="entry name" value="CARBOXYLIC ESTER HYDROLASE"/>
    <property type="match status" value="1"/>
</dbReference>
<keyword evidence="2 3" id="KW-0378">Hydrolase</keyword>
<evidence type="ECO:0000313" key="6">
    <source>
        <dbReference type="Proteomes" id="UP000285146"/>
    </source>
</evidence>
<dbReference type="InterPro" id="IPR029058">
    <property type="entry name" value="AB_hydrolase_fold"/>
</dbReference>
<keyword evidence="3" id="KW-0732">Signal</keyword>
<evidence type="ECO:0000313" key="5">
    <source>
        <dbReference type="EMBL" id="ROW10651.1"/>
    </source>
</evidence>
<keyword evidence="6" id="KW-1185">Reference proteome</keyword>
<feature type="signal peptide" evidence="3">
    <location>
        <begin position="1"/>
        <end position="21"/>
    </location>
</feature>
<accession>A0A423X4J2</accession>
<feature type="chain" id="PRO_5018814317" description="Carboxylic ester hydrolase" evidence="3">
    <location>
        <begin position="22"/>
        <end position="578"/>
    </location>
</feature>
<dbReference type="AlphaFoldDB" id="A0A423X4J2"/>
<dbReference type="PANTHER" id="PTHR43918">
    <property type="entry name" value="ACETYLCHOLINESTERASE"/>
    <property type="match status" value="1"/>
</dbReference>
<dbReference type="InterPro" id="IPR019826">
    <property type="entry name" value="Carboxylesterase_B_AS"/>
</dbReference>
<evidence type="ECO:0000256" key="2">
    <source>
        <dbReference type="ARBA" id="ARBA00022801"/>
    </source>
</evidence>
<gene>
    <name evidence="5" type="ORF">VPNG_05159</name>
</gene>
<comment type="similarity">
    <text evidence="1 3">Belongs to the type-B carboxylesterase/lipase family.</text>
</comment>
<dbReference type="Proteomes" id="UP000285146">
    <property type="component" value="Unassembled WGS sequence"/>
</dbReference>